<evidence type="ECO:0000259" key="4">
    <source>
        <dbReference type="PROSITE" id="PS50043"/>
    </source>
</evidence>
<dbReference type="PRINTS" id="PR00038">
    <property type="entry name" value="HTHLUXR"/>
</dbReference>
<dbReference type="InterPro" id="IPR001789">
    <property type="entry name" value="Sig_transdc_resp-reg_receiver"/>
</dbReference>
<proteinExistence type="predicted"/>
<dbReference type="InterPro" id="IPR000792">
    <property type="entry name" value="Tscrpt_reg_LuxR_C"/>
</dbReference>
<name>A0A1H4FMU8_9GAMM</name>
<dbReference type="CDD" id="cd17535">
    <property type="entry name" value="REC_NarL-like"/>
    <property type="match status" value="1"/>
</dbReference>
<organism evidence="6 7">
    <name type="scientific">Marinobacterium iners DSM 11526</name>
    <dbReference type="NCBI Taxonomy" id="1122198"/>
    <lineage>
        <taxon>Bacteria</taxon>
        <taxon>Pseudomonadati</taxon>
        <taxon>Pseudomonadota</taxon>
        <taxon>Gammaproteobacteria</taxon>
        <taxon>Oceanospirillales</taxon>
        <taxon>Oceanospirillaceae</taxon>
        <taxon>Marinobacterium</taxon>
    </lineage>
</organism>
<dbReference type="CDD" id="cd06170">
    <property type="entry name" value="LuxR_C_like"/>
    <property type="match status" value="1"/>
</dbReference>
<evidence type="ECO:0000256" key="2">
    <source>
        <dbReference type="ARBA" id="ARBA00023125"/>
    </source>
</evidence>
<gene>
    <name evidence="6" type="ORF">SAMN02745729_11210</name>
</gene>
<dbReference type="PROSITE" id="PS00622">
    <property type="entry name" value="HTH_LUXR_1"/>
    <property type="match status" value="1"/>
</dbReference>
<dbReference type="PROSITE" id="PS50043">
    <property type="entry name" value="HTH_LUXR_2"/>
    <property type="match status" value="1"/>
</dbReference>
<dbReference type="PANTHER" id="PTHR43214:SF38">
    <property type="entry name" value="NITRATE_NITRITE RESPONSE REGULATOR PROTEIN NARL"/>
    <property type="match status" value="1"/>
</dbReference>
<dbReference type="PROSITE" id="PS50110">
    <property type="entry name" value="RESPONSE_REGULATORY"/>
    <property type="match status" value="1"/>
</dbReference>
<dbReference type="Pfam" id="PF00072">
    <property type="entry name" value="Response_reg"/>
    <property type="match status" value="1"/>
</dbReference>
<dbReference type="InterPro" id="IPR016032">
    <property type="entry name" value="Sig_transdc_resp-reg_C-effctor"/>
</dbReference>
<dbReference type="SUPFAM" id="SSF46894">
    <property type="entry name" value="C-terminal effector domain of the bipartite response regulators"/>
    <property type="match status" value="1"/>
</dbReference>
<dbReference type="Gene3D" id="3.40.50.2300">
    <property type="match status" value="1"/>
</dbReference>
<feature type="modified residue" description="4-aspartylphosphate" evidence="3">
    <location>
        <position position="56"/>
    </location>
</feature>
<reference evidence="7" key="1">
    <citation type="submission" date="2016-10" db="EMBL/GenBank/DDBJ databases">
        <authorList>
            <person name="Varghese N."/>
            <person name="Submissions S."/>
        </authorList>
    </citation>
    <scope>NUCLEOTIDE SEQUENCE [LARGE SCALE GENOMIC DNA]</scope>
    <source>
        <strain evidence="7">DSM 11526</strain>
    </source>
</reference>
<evidence type="ECO:0000256" key="1">
    <source>
        <dbReference type="ARBA" id="ARBA00022553"/>
    </source>
</evidence>
<evidence type="ECO:0000259" key="5">
    <source>
        <dbReference type="PROSITE" id="PS50110"/>
    </source>
</evidence>
<dbReference type="InterPro" id="IPR011006">
    <property type="entry name" value="CheY-like_superfamily"/>
</dbReference>
<dbReference type="GO" id="GO:0000160">
    <property type="term" value="P:phosphorelay signal transduction system"/>
    <property type="evidence" value="ECO:0007669"/>
    <property type="project" value="InterPro"/>
</dbReference>
<dbReference type="SMART" id="SM00448">
    <property type="entry name" value="REC"/>
    <property type="match status" value="1"/>
</dbReference>
<evidence type="ECO:0000256" key="3">
    <source>
        <dbReference type="PROSITE-ProRule" id="PRU00169"/>
    </source>
</evidence>
<dbReference type="STRING" id="1122198.SAMN02745729_11210"/>
<dbReference type="Proteomes" id="UP000242469">
    <property type="component" value="Unassembled WGS sequence"/>
</dbReference>
<dbReference type="RefSeq" id="WP_091827161.1">
    <property type="nucleotide sequence ID" value="NZ_FNRJ01000012.1"/>
</dbReference>
<feature type="domain" description="HTH luxR-type" evidence="4">
    <location>
        <begin position="160"/>
        <end position="225"/>
    </location>
</feature>
<dbReference type="AlphaFoldDB" id="A0A1H4FMU8"/>
<dbReference type="SUPFAM" id="SSF52172">
    <property type="entry name" value="CheY-like"/>
    <property type="match status" value="1"/>
</dbReference>
<keyword evidence="2" id="KW-0238">DNA-binding</keyword>
<evidence type="ECO:0000313" key="7">
    <source>
        <dbReference type="Proteomes" id="UP000242469"/>
    </source>
</evidence>
<dbReference type="GO" id="GO:0006355">
    <property type="term" value="P:regulation of DNA-templated transcription"/>
    <property type="evidence" value="ECO:0007669"/>
    <property type="project" value="InterPro"/>
</dbReference>
<feature type="domain" description="Response regulatory" evidence="5">
    <location>
        <begin position="5"/>
        <end position="121"/>
    </location>
</feature>
<dbReference type="SMART" id="SM00421">
    <property type="entry name" value="HTH_LUXR"/>
    <property type="match status" value="1"/>
</dbReference>
<dbReference type="GO" id="GO:0003677">
    <property type="term" value="F:DNA binding"/>
    <property type="evidence" value="ECO:0007669"/>
    <property type="project" value="UniProtKB-KW"/>
</dbReference>
<keyword evidence="7" id="KW-1185">Reference proteome</keyword>
<dbReference type="Pfam" id="PF00196">
    <property type="entry name" value="GerE"/>
    <property type="match status" value="1"/>
</dbReference>
<dbReference type="EMBL" id="FNRJ01000012">
    <property type="protein sequence ID" value="SEA98624.1"/>
    <property type="molecule type" value="Genomic_DNA"/>
</dbReference>
<dbReference type="OrthoDB" id="9796655at2"/>
<dbReference type="PANTHER" id="PTHR43214">
    <property type="entry name" value="TWO-COMPONENT RESPONSE REGULATOR"/>
    <property type="match status" value="1"/>
</dbReference>
<dbReference type="InterPro" id="IPR058245">
    <property type="entry name" value="NreC/VraR/RcsB-like_REC"/>
</dbReference>
<dbReference type="InterPro" id="IPR039420">
    <property type="entry name" value="WalR-like"/>
</dbReference>
<protein>
    <submittedName>
        <fullName evidence="6">Two component transcriptional regulator, LuxR family</fullName>
    </submittedName>
</protein>
<sequence>MTDVNVMLVDDHPLFRRGVAELLQDSGHFRVTAQFSHPDQVLEAVNDSVPDLVLLDLHMPGQSGLELLQAIKERHSGVKVVMLTASDDPTHLMDALRLGAEGYLLKDTEPGLILERLESILNGQLGLDDEMMLLLREGLRRQDSLQDTGRSLPTSASPADEHWYATLTERERETLVWISRGLSNKLIAREMGISDSTVKVYVKSLLRKLHLHSRLELAAWVHTNPLPDNILC</sequence>
<accession>A0A1H4FMU8</accession>
<evidence type="ECO:0000313" key="6">
    <source>
        <dbReference type="EMBL" id="SEA98624.1"/>
    </source>
</evidence>
<keyword evidence="1 3" id="KW-0597">Phosphoprotein</keyword>